<keyword evidence="7" id="KW-1185">Reference proteome</keyword>
<comment type="subcellular location">
    <subcellularLocation>
        <location evidence="1">Membrane</location>
        <topology evidence="1">Single-pass membrane protein</topology>
    </subcellularLocation>
</comment>
<dbReference type="PANTHER" id="PTHR30168">
    <property type="entry name" value="PUTATIVE MEMBRANE PROTEIN YPFJ"/>
    <property type="match status" value="1"/>
</dbReference>
<comment type="caution">
    <text evidence="6">The sequence shown here is derived from an EMBL/GenBank/DDBJ whole genome shotgun (WGS) entry which is preliminary data.</text>
</comment>
<evidence type="ECO:0000256" key="4">
    <source>
        <dbReference type="ARBA" id="ARBA00023136"/>
    </source>
</evidence>
<dbReference type="RefSeq" id="WP_343969581.1">
    <property type="nucleotide sequence ID" value="NZ_BAAAHK010000007.1"/>
</dbReference>
<reference evidence="7" key="1">
    <citation type="journal article" date="2019" name="Int. J. Syst. Evol. Microbiol.">
        <title>The Global Catalogue of Microorganisms (GCM) 10K type strain sequencing project: providing services to taxonomists for standard genome sequencing and annotation.</title>
        <authorList>
            <consortium name="The Broad Institute Genomics Platform"/>
            <consortium name="The Broad Institute Genome Sequencing Center for Infectious Disease"/>
            <person name="Wu L."/>
            <person name="Ma J."/>
        </authorList>
    </citation>
    <scope>NUCLEOTIDE SEQUENCE [LARGE SCALE GENOMIC DNA]</scope>
    <source>
        <strain evidence="7">JCM 10977</strain>
    </source>
</reference>
<keyword evidence="3" id="KW-1133">Transmembrane helix</keyword>
<evidence type="ECO:0000256" key="2">
    <source>
        <dbReference type="ARBA" id="ARBA00022692"/>
    </source>
</evidence>
<accession>A0ABP4ASH3</accession>
<dbReference type="EMBL" id="BAAAHK010000007">
    <property type="protein sequence ID" value="GAA0940659.1"/>
    <property type="molecule type" value="Genomic_DNA"/>
</dbReference>
<dbReference type="PANTHER" id="PTHR30168:SF0">
    <property type="entry name" value="INNER MEMBRANE PROTEIN"/>
    <property type="match status" value="1"/>
</dbReference>
<gene>
    <name evidence="6" type="ORF">GCM10009554_31550</name>
</gene>
<evidence type="ECO:0000256" key="3">
    <source>
        <dbReference type="ARBA" id="ARBA00022989"/>
    </source>
</evidence>
<dbReference type="Proteomes" id="UP001500542">
    <property type="component" value="Unassembled WGS sequence"/>
</dbReference>
<dbReference type="Pfam" id="PF04228">
    <property type="entry name" value="Zn_peptidase"/>
    <property type="match status" value="1"/>
</dbReference>
<organism evidence="6 7">
    <name type="scientific">Kribbella koreensis</name>
    <dbReference type="NCBI Taxonomy" id="57909"/>
    <lineage>
        <taxon>Bacteria</taxon>
        <taxon>Bacillati</taxon>
        <taxon>Actinomycetota</taxon>
        <taxon>Actinomycetes</taxon>
        <taxon>Propionibacteriales</taxon>
        <taxon>Kribbellaceae</taxon>
        <taxon>Kribbella</taxon>
    </lineage>
</organism>
<sequence>MGENRWGNTVLVCAALGLVAAAGVTAVRMSGDGDDQPGRVLSTVRTPMAPAAPSGVPETAEPTGPTASPPPNQDNAIVLQNKLYKIGRIPASRCKEPTVRATSPAKIKQYYTQFLGCLNKAWAPAIREAGYNFWAPKLVVYSGRSANTFCDLTSTAVYCDGTIYMSADYDLKNQTTYDPLWTRTTMAFLIAHEYGHHVQAMTGILQASHNRETVLGSTSMQLLESRRRELQASCLSGVYLGADKQYFPAHGSWLLKWKWTVRNRGDEWNPKRTHGNKTNHSRWSRAGFDAADPAACNTFTAKPAAVS</sequence>
<evidence type="ECO:0000256" key="1">
    <source>
        <dbReference type="ARBA" id="ARBA00004167"/>
    </source>
</evidence>
<protein>
    <submittedName>
        <fullName evidence="6">Neutral zinc metallopeptidase</fullName>
    </submittedName>
</protein>
<evidence type="ECO:0000256" key="5">
    <source>
        <dbReference type="SAM" id="MobiDB-lite"/>
    </source>
</evidence>
<keyword evidence="2" id="KW-0812">Transmembrane</keyword>
<proteinExistence type="predicted"/>
<evidence type="ECO:0000313" key="6">
    <source>
        <dbReference type="EMBL" id="GAA0940659.1"/>
    </source>
</evidence>
<name>A0ABP4ASH3_9ACTN</name>
<dbReference type="InterPro" id="IPR007343">
    <property type="entry name" value="Uncharacterised_pept_Zn_put"/>
</dbReference>
<feature type="region of interest" description="Disordered" evidence="5">
    <location>
        <begin position="47"/>
        <end position="73"/>
    </location>
</feature>
<keyword evidence="4" id="KW-0472">Membrane</keyword>
<evidence type="ECO:0000313" key="7">
    <source>
        <dbReference type="Proteomes" id="UP001500542"/>
    </source>
</evidence>